<accession>A6DNU9</accession>
<evidence type="ECO:0000313" key="9">
    <source>
        <dbReference type="EMBL" id="EDM26758.1"/>
    </source>
</evidence>
<comment type="similarity">
    <text evidence="6">Belongs to the peptidase M24A family. Methionine aminopeptidase type 1 subfamily.</text>
</comment>
<feature type="binding site" evidence="6">
    <location>
        <position position="109"/>
    </location>
    <ligand>
        <name>a divalent metal cation</name>
        <dbReference type="ChEBI" id="CHEBI:60240"/>
        <label>1</label>
    </ligand>
</feature>
<dbReference type="Proteomes" id="UP000004947">
    <property type="component" value="Unassembled WGS sequence"/>
</dbReference>
<evidence type="ECO:0000256" key="5">
    <source>
        <dbReference type="ARBA" id="ARBA00022801"/>
    </source>
</evidence>
<sequence>MSRKPKKMTLDEIKKMEAVCRLAAEALQLAGKMVKPGVTSQEINDAVHEFTLSKGCLSAPLNYHGFPKSVCTSINDVVCHGVPQEGEVLNDGDIINVDVTLIKEGFYGDTSRTFFVGDVSDEAKRITQAAQESMYAGIDQVKAKARTHDIGFASEKVAKKYGYFPVRDIGGHGIGKAFHLDPFVPAVGPKGTGPRIMENTCLTVEPMINATSHRYETFQIPNSNITYFRTLDGSLSAQFEHTILVTSDGRHVLTEW</sequence>
<comment type="subunit">
    <text evidence="6">Monomer.</text>
</comment>
<dbReference type="GO" id="GO:0006508">
    <property type="term" value="P:proteolysis"/>
    <property type="evidence" value="ECO:0007669"/>
    <property type="project" value="UniProtKB-KW"/>
</dbReference>
<keyword evidence="3 6" id="KW-0645">Protease</keyword>
<evidence type="ECO:0000256" key="7">
    <source>
        <dbReference type="RuleBase" id="RU003653"/>
    </source>
</evidence>
<comment type="function">
    <text evidence="1 6">Removes the N-terminal methionine from nascent proteins. The N-terminal methionine is often cleaved when the second residue in the primary sequence is small and uncharged (Met-Ala-, Cys, Gly, Pro, Ser, Thr, or Val). Requires deformylation of the N(alpha)-formylated initiator methionine before it can be hydrolyzed.</text>
</comment>
<dbReference type="InterPro" id="IPR001714">
    <property type="entry name" value="Pept_M24_MAP"/>
</dbReference>
<dbReference type="GO" id="GO:0046872">
    <property type="term" value="F:metal ion binding"/>
    <property type="evidence" value="ECO:0007669"/>
    <property type="project" value="UniProtKB-UniRule"/>
</dbReference>
<dbReference type="PANTHER" id="PTHR43330:SF8">
    <property type="entry name" value="METHIONINE AMINOPEPTIDASE 1D, MITOCHONDRIAL"/>
    <property type="match status" value="1"/>
</dbReference>
<dbReference type="Pfam" id="PF00557">
    <property type="entry name" value="Peptidase_M24"/>
    <property type="match status" value="1"/>
</dbReference>
<evidence type="ECO:0000256" key="3">
    <source>
        <dbReference type="ARBA" id="ARBA00022670"/>
    </source>
</evidence>
<dbReference type="EMBL" id="ABCK01000014">
    <property type="protein sequence ID" value="EDM26758.1"/>
    <property type="molecule type" value="Genomic_DNA"/>
</dbReference>
<proteinExistence type="inferred from homology"/>
<feature type="binding site" evidence="6">
    <location>
        <position position="179"/>
    </location>
    <ligand>
        <name>substrate</name>
    </ligand>
</feature>
<dbReference type="RefSeq" id="WP_007279536.1">
    <property type="nucleotide sequence ID" value="NZ_ABCK01000014.1"/>
</dbReference>
<protein>
    <recommendedName>
        <fullName evidence="6 7">Methionine aminopeptidase</fullName>
        <shortName evidence="6">MAP</shortName>
        <shortName evidence="6">MetAP</shortName>
        <ecNumber evidence="6 7">3.4.11.18</ecNumber>
    </recommendedName>
    <alternativeName>
        <fullName evidence="6">Peptidase M</fullName>
    </alternativeName>
</protein>
<evidence type="ECO:0000259" key="8">
    <source>
        <dbReference type="Pfam" id="PF00557"/>
    </source>
</evidence>
<name>A6DNU9_9BACT</name>
<feature type="binding site" evidence="6">
    <location>
        <position position="205"/>
    </location>
    <ligand>
        <name>a divalent metal cation</name>
        <dbReference type="ChEBI" id="CHEBI:60240"/>
        <label>2</label>
        <note>catalytic</note>
    </ligand>
</feature>
<keyword evidence="10" id="KW-1185">Reference proteome</keyword>
<feature type="binding site" evidence="6">
    <location>
        <position position="240"/>
    </location>
    <ligand>
        <name>a divalent metal cation</name>
        <dbReference type="ChEBI" id="CHEBI:60240"/>
        <label>1</label>
    </ligand>
</feature>
<evidence type="ECO:0000256" key="6">
    <source>
        <dbReference type="HAMAP-Rule" id="MF_01974"/>
    </source>
</evidence>
<keyword evidence="4 6" id="KW-0479">Metal-binding</keyword>
<evidence type="ECO:0000256" key="2">
    <source>
        <dbReference type="ARBA" id="ARBA00022438"/>
    </source>
</evidence>
<dbReference type="PANTHER" id="PTHR43330">
    <property type="entry name" value="METHIONINE AMINOPEPTIDASE"/>
    <property type="match status" value="1"/>
</dbReference>
<organism evidence="9 10">
    <name type="scientific">Lentisphaera araneosa HTCC2155</name>
    <dbReference type="NCBI Taxonomy" id="313628"/>
    <lineage>
        <taxon>Bacteria</taxon>
        <taxon>Pseudomonadati</taxon>
        <taxon>Lentisphaerota</taxon>
        <taxon>Lentisphaeria</taxon>
        <taxon>Lentisphaerales</taxon>
        <taxon>Lentisphaeraceae</taxon>
        <taxon>Lentisphaera</taxon>
    </lineage>
</organism>
<comment type="catalytic activity">
    <reaction evidence="6 7">
        <text>Release of N-terminal amino acids, preferentially methionine, from peptides and arylamides.</text>
        <dbReference type="EC" id="3.4.11.18"/>
    </reaction>
</comment>
<dbReference type="InterPro" id="IPR000994">
    <property type="entry name" value="Pept_M24"/>
</dbReference>
<dbReference type="PRINTS" id="PR00599">
    <property type="entry name" value="MAPEPTIDASE"/>
</dbReference>
<evidence type="ECO:0000256" key="4">
    <source>
        <dbReference type="ARBA" id="ARBA00022723"/>
    </source>
</evidence>
<dbReference type="AlphaFoldDB" id="A6DNU9"/>
<evidence type="ECO:0000313" key="10">
    <source>
        <dbReference type="Proteomes" id="UP000004947"/>
    </source>
</evidence>
<dbReference type="eggNOG" id="COG0024">
    <property type="taxonomic scope" value="Bacteria"/>
</dbReference>
<evidence type="ECO:0000256" key="1">
    <source>
        <dbReference type="ARBA" id="ARBA00002521"/>
    </source>
</evidence>
<dbReference type="STRING" id="313628.LNTAR_18965"/>
<dbReference type="CDD" id="cd01086">
    <property type="entry name" value="MetAP1"/>
    <property type="match status" value="1"/>
</dbReference>
<keyword evidence="2 6" id="KW-0031">Aminopeptidase</keyword>
<dbReference type="GO" id="GO:0004239">
    <property type="term" value="F:initiator methionyl aminopeptidase activity"/>
    <property type="evidence" value="ECO:0007669"/>
    <property type="project" value="UniProtKB-UniRule"/>
</dbReference>
<feature type="binding site" evidence="6">
    <location>
        <position position="172"/>
    </location>
    <ligand>
        <name>a divalent metal cation</name>
        <dbReference type="ChEBI" id="CHEBI:60240"/>
        <label>2</label>
        <note>catalytic</note>
    </ligand>
</feature>
<keyword evidence="5 6" id="KW-0378">Hydrolase</keyword>
<dbReference type="Gene3D" id="3.90.230.10">
    <property type="entry name" value="Creatinase/methionine aminopeptidase superfamily"/>
    <property type="match status" value="1"/>
</dbReference>
<dbReference type="InterPro" id="IPR002467">
    <property type="entry name" value="Pept_M24A_MAP1"/>
</dbReference>
<dbReference type="SUPFAM" id="SSF55920">
    <property type="entry name" value="Creatinase/aminopeptidase"/>
    <property type="match status" value="1"/>
</dbReference>
<reference evidence="9 10" key="1">
    <citation type="journal article" date="2010" name="J. Bacteriol.">
        <title>Genome sequence of Lentisphaera araneosa HTCC2155T, the type species of the order Lentisphaerales in the phylum Lentisphaerae.</title>
        <authorList>
            <person name="Thrash J.C."/>
            <person name="Cho J.C."/>
            <person name="Vergin K.L."/>
            <person name="Morris R.M."/>
            <person name="Giovannoni S.J."/>
        </authorList>
    </citation>
    <scope>NUCLEOTIDE SEQUENCE [LARGE SCALE GENOMIC DNA]</scope>
    <source>
        <strain evidence="9 10">HTCC2155</strain>
    </source>
</reference>
<feature type="binding site" evidence="6">
    <location>
        <position position="240"/>
    </location>
    <ligand>
        <name>a divalent metal cation</name>
        <dbReference type="ChEBI" id="CHEBI:60240"/>
        <label>2</label>
        <note>catalytic</note>
    </ligand>
</feature>
<comment type="cofactor">
    <cofactor evidence="6">
        <name>Co(2+)</name>
        <dbReference type="ChEBI" id="CHEBI:48828"/>
    </cofactor>
    <cofactor evidence="6">
        <name>Zn(2+)</name>
        <dbReference type="ChEBI" id="CHEBI:29105"/>
    </cofactor>
    <cofactor evidence="6">
        <name>Mn(2+)</name>
        <dbReference type="ChEBI" id="CHEBI:29035"/>
    </cofactor>
    <cofactor evidence="6">
        <name>Fe(2+)</name>
        <dbReference type="ChEBI" id="CHEBI:29033"/>
    </cofactor>
    <text evidence="6">Binds 2 divalent metal cations per subunit. Has a high-affinity and a low affinity metal-binding site. The true nature of the physiological cofactor is under debate. The enzyme is active with cobalt, zinc, manganese or divalent iron ions. Most likely, methionine aminopeptidases function as mononuclear Fe(2+)-metalloproteases under physiological conditions, and the catalytically relevant metal-binding site has been assigned to the histidine-containing high-affinity site.</text>
</comment>
<feature type="binding site" evidence="6">
    <location>
        <position position="80"/>
    </location>
    <ligand>
        <name>substrate</name>
    </ligand>
</feature>
<gene>
    <name evidence="6" type="primary">map</name>
    <name evidence="9" type="ORF">LNTAR_18965</name>
</gene>
<feature type="binding site" evidence="6">
    <location>
        <position position="98"/>
    </location>
    <ligand>
        <name>a divalent metal cation</name>
        <dbReference type="ChEBI" id="CHEBI:60240"/>
        <label>1</label>
    </ligand>
</feature>
<dbReference type="InterPro" id="IPR036005">
    <property type="entry name" value="Creatinase/aminopeptidase-like"/>
</dbReference>
<feature type="binding site" evidence="6">
    <location>
        <position position="109"/>
    </location>
    <ligand>
        <name>a divalent metal cation</name>
        <dbReference type="ChEBI" id="CHEBI:60240"/>
        <label>2</label>
        <note>catalytic</note>
    </ligand>
</feature>
<dbReference type="GO" id="GO:0070006">
    <property type="term" value="F:metalloaminopeptidase activity"/>
    <property type="evidence" value="ECO:0007669"/>
    <property type="project" value="UniProtKB-UniRule"/>
</dbReference>
<feature type="domain" description="Peptidase M24" evidence="8">
    <location>
        <begin position="15"/>
        <end position="246"/>
    </location>
</feature>
<dbReference type="HAMAP" id="MF_01974">
    <property type="entry name" value="MetAP_1"/>
    <property type="match status" value="1"/>
</dbReference>
<comment type="caution">
    <text evidence="9">The sequence shown here is derived from an EMBL/GenBank/DDBJ whole genome shotgun (WGS) entry which is preliminary data.</text>
</comment>
<dbReference type="EC" id="3.4.11.18" evidence="6 7"/>
<dbReference type="NCBIfam" id="TIGR00500">
    <property type="entry name" value="met_pdase_I"/>
    <property type="match status" value="1"/>
</dbReference>